<evidence type="ECO:0000313" key="1">
    <source>
        <dbReference type="EMBL" id="KYF85015.1"/>
    </source>
</evidence>
<reference evidence="1 2" key="1">
    <citation type="submission" date="2014-02" db="EMBL/GenBank/DDBJ databases">
        <title>The small core and large imbalanced accessory genome model reveals a collaborative survival strategy of Sorangium cellulosum strains in nature.</title>
        <authorList>
            <person name="Han K."/>
            <person name="Peng R."/>
            <person name="Blom J."/>
            <person name="Li Y.-Z."/>
        </authorList>
    </citation>
    <scope>NUCLEOTIDE SEQUENCE [LARGE SCALE GENOMIC DNA]</scope>
    <source>
        <strain evidence="1 2">So0149</strain>
    </source>
</reference>
<organism evidence="1 2">
    <name type="scientific">Sorangium cellulosum</name>
    <name type="common">Polyangium cellulosum</name>
    <dbReference type="NCBI Taxonomy" id="56"/>
    <lineage>
        <taxon>Bacteria</taxon>
        <taxon>Pseudomonadati</taxon>
        <taxon>Myxococcota</taxon>
        <taxon>Polyangia</taxon>
        <taxon>Polyangiales</taxon>
        <taxon>Polyangiaceae</taxon>
        <taxon>Sorangium</taxon>
    </lineage>
</organism>
<protein>
    <submittedName>
        <fullName evidence="1">Uncharacterized protein</fullName>
    </submittedName>
</protein>
<dbReference type="AlphaFoldDB" id="A0A150T6T4"/>
<name>A0A150T6T4_SORCE</name>
<gene>
    <name evidence="1" type="ORF">BE18_01730</name>
</gene>
<accession>A0A150T6T4</accession>
<proteinExistence type="predicted"/>
<dbReference type="EMBL" id="JEMC01002827">
    <property type="protein sequence ID" value="KYF85015.1"/>
    <property type="molecule type" value="Genomic_DNA"/>
</dbReference>
<evidence type="ECO:0000313" key="2">
    <source>
        <dbReference type="Proteomes" id="UP000075515"/>
    </source>
</evidence>
<comment type="caution">
    <text evidence="1">The sequence shown here is derived from an EMBL/GenBank/DDBJ whole genome shotgun (WGS) entry which is preliminary data.</text>
</comment>
<dbReference type="Proteomes" id="UP000075515">
    <property type="component" value="Unassembled WGS sequence"/>
</dbReference>
<sequence length="86" mass="9079">MLVPSLVDHEHEILFPVVCISDGRAVGADDADHLMIPTIDELCGPAVRVDDAGEVAVRIVVVSNDAAPRVPYGAKPAALIMELAHL</sequence>